<accession>A0A9P8VF52</accession>
<dbReference type="PANTHER" id="PTHR43329">
    <property type="entry name" value="EPOXIDE HYDROLASE"/>
    <property type="match status" value="1"/>
</dbReference>
<keyword evidence="6" id="KW-1185">Reference proteome</keyword>
<name>A0A9P8VF52_9PEZI</name>
<dbReference type="GO" id="GO:0016787">
    <property type="term" value="F:hydrolase activity"/>
    <property type="evidence" value="ECO:0007669"/>
    <property type="project" value="UniProtKB-KW"/>
</dbReference>
<evidence type="ECO:0000313" key="6">
    <source>
        <dbReference type="Proteomes" id="UP000770015"/>
    </source>
</evidence>
<organism evidence="5 6">
    <name type="scientific">Plectosphaerella plurivora</name>
    <dbReference type="NCBI Taxonomy" id="936078"/>
    <lineage>
        <taxon>Eukaryota</taxon>
        <taxon>Fungi</taxon>
        <taxon>Dikarya</taxon>
        <taxon>Ascomycota</taxon>
        <taxon>Pezizomycotina</taxon>
        <taxon>Sordariomycetes</taxon>
        <taxon>Hypocreomycetidae</taxon>
        <taxon>Glomerellales</taxon>
        <taxon>Plectosphaerellaceae</taxon>
        <taxon>Plectosphaerella</taxon>
    </lineage>
</organism>
<comment type="caution">
    <text evidence="5">The sequence shown here is derived from an EMBL/GenBank/DDBJ whole genome shotgun (WGS) entry which is preliminary data.</text>
</comment>
<dbReference type="SUPFAM" id="SSF53474">
    <property type="entry name" value="alpha/beta-Hydrolases"/>
    <property type="match status" value="1"/>
</dbReference>
<proteinExistence type="inferred from homology"/>
<dbReference type="Gene3D" id="3.40.50.1820">
    <property type="entry name" value="alpha/beta hydrolase"/>
    <property type="match status" value="1"/>
</dbReference>
<evidence type="ECO:0000256" key="3">
    <source>
        <dbReference type="SAM" id="MobiDB-lite"/>
    </source>
</evidence>
<dbReference type="InterPro" id="IPR000639">
    <property type="entry name" value="Epox_hydrolase-like"/>
</dbReference>
<feature type="region of interest" description="Disordered" evidence="3">
    <location>
        <begin position="158"/>
        <end position="181"/>
    </location>
</feature>
<sequence length="391" mass="43662">MASSDLQPLPLPQGVESHYVRSPANDLTYHFLAAGRRGDPLVFLLHGFPETSFCWRHVMAPIAAKGYFVVAPDTRGSGRTTTEQTMAYTEAGDELRQYQMTYVVRDLVVLLAALGYSKVHCLVGHDAGAVLAAWLALARPDMVQRLIVASHPYTGPAGVPKDLPFDKTDAPQQKQKGRDVHDDLLELQPPRKHYKWYYSGPEAADNMHCSSKKSLLEFIQGYYFLKSASWKGNTPHPLESWTAPEIAKMPLYYVMPAEGGMREAVEQQLAGEAADCSGWMTADEMKAMAGEWWRTGFQGALNYYRVTTGTTPWQKDQGAFAGAKLAMPTVMMLGRQDWGSYQQPGVLETIGERCEDYRGERWIEDAGHWMQQEKPAEVIDCILKMCAGEGR</sequence>
<dbReference type="OrthoDB" id="408373at2759"/>
<feature type="domain" description="AB hydrolase-1" evidence="4">
    <location>
        <begin position="40"/>
        <end position="151"/>
    </location>
</feature>
<evidence type="ECO:0000259" key="4">
    <source>
        <dbReference type="Pfam" id="PF00561"/>
    </source>
</evidence>
<dbReference type="EMBL" id="JAGSXJ010000007">
    <property type="protein sequence ID" value="KAH6689670.1"/>
    <property type="molecule type" value="Genomic_DNA"/>
</dbReference>
<reference evidence="5" key="1">
    <citation type="journal article" date="2021" name="Nat. Commun.">
        <title>Genetic determinants of endophytism in the Arabidopsis root mycobiome.</title>
        <authorList>
            <person name="Mesny F."/>
            <person name="Miyauchi S."/>
            <person name="Thiergart T."/>
            <person name="Pickel B."/>
            <person name="Atanasova L."/>
            <person name="Karlsson M."/>
            <person name="Huettel B."/>
            <person name="Barry K.W."/>
            <person name="Haridas S."/>
            <person name="Chen C."/>
            <person name="Bauer D."/>
            <person name="Andreopoulos W."/>
            <person name="Pangilinan J."/>
            <person name="LaButti K."/>
            <person name="Riley R."/>
            <person name="Lipzen A."/>
            <person name="Clum A."/>
            <person name="Drula E."/>
            <person name="Henrissat B."/>
            <person name="Kohler A."/>
            <person name="Grigoriev I.V."/>
            <person name="Martin F.M."/>
            <person name="Hacquard S."/>
        </authorList>
    </citation>
    <scope>NUCLEOTIDE SEQUENCE</scope>
    <source>
        <strain evidence="5">MPI-SDFR-AT-0117</strain>
    </source>
</reference>
<dbReference type="PRINTS" id="PR00412">
    <property type="entry name" value="EPOXHYDRLASE"/>
</dbReference>
<evidence type="ECO:0000313" key="5">
    <source>
        <dbReference type="EMBL" id="KAH6689670.1"/>
    </source>
</evidence>
<gene>
    <name evidence="5" type="ORF">F5X68DRAFT_230286</name>
</gene>
<dbReference type="Proteomes" id="UP000770015">
    <property type="component" value="Unassembled WGS sequence"/>
</dbReference>
<dbReference type="InterPro" id="IPR000073">
    <property type="entry name" value="AB_hydrolase_1"/>
</dbReference>
<protein>
    <submittedName>
        <fullName evidence="5">Epoxide hydrolase</fullName>
    </submittedName>
</protein>
<comment type="similarity">
    <text evidence="2">Belongs to the AB hydrolase superfamily. Epoxide hydrolase family.</text>
</comment>
<dbReference type="Pfam" id="PF00561">
    <property type="entry name" value="Abhydrolase_1"/>
    <property type="match status" value="1"/>
</dbReference>
<keyword evidence="1 5" id="KW-0378">Hydrolase</keyword>
<dbReference type="InterPro" id="IPR029058">
    <property type="entry name" value="AB_hydrolase_fold"/>
</dbReference>
<evidence type="ECO:0000256" key="1">
    <source>
        <dbReference type="ARBA" id="ARBA00022801"/>
    </source>
</evidence>
<dbReference type="AlphaFoldDB" id="A0A9P8VF52"/>
<evidence type="ECO:0000256" key="2">
    <source>
        <dbReference type="ARBA" id="ARBA00038334"/>
    </source>
</evidence>